<keyword evidence="2" id="KW-1185">Reference proteome</keyword>
<accession>A0A2G2Z739</accession>
<evidence type="ECO:0000313" key="1">
    <source>
        <dbReference type="EMBL" id="PHT77721.1"/>
    </source>
</evidence>
<gene>
    <name evidence="1" type="ORF">T459_15773</name>
</gene>
<dbReference type="AlphaFoldDB" id="A0A2G2Z739"/>
<proteinExistence type="predicted"/>
<comment type="caution">
    <text evidence="1">The sequence shown here is derived from an EMBL/GenBank/DDBJ whole genome shotgun (WGS) entry which is preliminary data.</text>
</comment>
<dbReference type="Proteomes" id="UP000222542">
    <property type="component" value="Unassembled WGS sequence"/>
</dbReference>
<organism evidence="1 2">
    <name type="scientific">Capsicum annuum</name>
    <name type="common">Capsicum pepper</name>
    <dbReference type="NCBI Taxonomy" id="4072"/>
    <lineage>
        <taxon>Eukaryota</taxon>
        <taxon>Viridiplantae</taxon>
        <taxon>Streptophyta</taxon>
        <taxon>Embryophyta</taxon>
        <taxon>Tracheophyta</taxon>
        <taxon>Spermatophyta</taxon>
        <taxon>Magnoliopsida</taxon>
        <taxon>eudicotyledons</taxon>
        <taxon>Gunneridae</taxon>
        <taxon>Pentapetalae</taxon>
        <taxon>asterids</taxon>
        <taxon>lamiids</taxon>
        <taxon>Solanales</taxon>
        <taxon>Solanaceae</taxon>
        <taxon>Solanoideae</taxon>
        <taxon>Capsiceae</taxon>
        <taxon>Capsicum</taxon>
    </lineage>
</organism>
<reference evidence="1 2" key="1">
    <citation type="journal article" date="2014" name="Nat. Genet.">
        <title>Genome sequence of the hot pepper provides insights into the evolution of pungency in Capsicum species.</title>
        <authorList>
            <person name="Kim S."/>
            <person name="Park M."/>
            <person name="Yeom S.I."/>
            <person name="Kim Y.M."/>
            <person name="Lee J.M."/>
            <person name="Lee H.A."/>
            <person name="Seo E."/>
            <person name="Choi J."/>
            <person name="Cheong K."/>
            <person name="Kim K.T."/>
            <person name="Jung K."/>
            <person name="Lee G.W."/>
            <person name="Oh S.K."/>
            <person name="Bae C."/>
            <person name="Kim S.B."/>
            <person name="Lee H.Y."/>
            <person name="Kim S.Y."/>
            <person name="Kim M.S."/>
            <person name="Kang B.C."/>
            <person name="Jo Y.D."/>
            <person name="Yang H.B."/>
            <person name="Jeong H.J."/>
            <person name="Kang W.H."/>
            <person name="Kwon J.K."/>
            <person name="Shin C."/>
            <person name="Lim J.Y."/>
            <person name="Park J.H."/>
            <person name="Huh J.H."/>
            <person name="Kim J.S."/>
            <person name="Kim B.D."/>
            <person name="Cohen O."/>
            <person name="Paran I."/>
            <person name="Suh M.C."/>
            <person name="Lee S.B."/>
            <person name="Kim Y.K."/>
            <person name="Shin Y."/>
            <person name="Noh S.J."/>
            <person name="Park J."/>
            <person name="Seo Y.S."/>
            <person name="Kwon S.Y."/>
            <person name="Kim H.A."/>
            <person name="Park J.M."/>
            <person name="Kim H.J."/>
            <person name="Choi S.B."/>
            <person name="Bosland P.W."/>
            <person name="Reeves G."/>
            <person name="Jo S.H."/>
            <person name="Lee B.W."/>
            <person name="Cho H.T."/>
            <person name="Choi H.S."/>
            <person name="Lee M.S."/>
            <person name="Yu Y."/>
            <person name="Do Choi Y."/>
            <person name="Park B.S."/>
            <person name="van Deynze A."/>
            <person name="Ashrafi H."/>
            <person name="Hill T."/>
            <person name="Kim W.T."/>
            <person name="Pai H.S."/>
            <person name="Ahn H.K."/>
            <person name="Yeam I."/>
            <person name="Giovannoni J.J."/>
            <person name="Rose J.K."/>
            <person name="Sorensen I."/>
            <person name="Lee S.J."/>
            <person name="Kim R.W."/>
            <person name="Choi I.Y."/>
            <person name="Choi B.S."/>
            <person name="Lim J.S."/>
            <person name="Lee Y.H."/>
            <person name="Choi D."/>
        </authorList>
    </citation>
    <scope>NUCLEOTIDE SEQUENCE [LARGE SCALE GENOMIC DNA]</scope>
    <source>
        <strain evidence="2">cv. CM334</strain>
    </source>
</reference>
<sequence>MSESRQEVENLLQPILDDVDNNIRCKYNMDHVLPSLLDNIGDCVSSCYHSTSSATMTDEQLSFLLQNLHHRCKYRAEQIYP</sequence>
<name>A0A2G2Z739_CAPAN</name>
<dbReference type="Gramene" id="PHT77721">
    <property type="protein sequence ID" value="PHT77721"/>
    <property type="gene ID" value="T459_15773"/>
</dbReference>
<dbReference type="EMBL" id="AYRZ02000006">
    <property type="protein sequence ID" value="PHT77721.1"/>
    <property type="molecule type" value="Genomic_DNA"/>
</dbReference>
<reference evidence="1 2" key="2">
    <citation type="journal article" date="2017" name="Genome Biol.">
        <title>New reference genome sequences of hot pepper reveal the massive evolution of plant disease-resistance genes by retroduplication.</title>
        <authorList>
            <person name="Kim S."/>
            <person name="Park J."/>
            <person name="Yeom S.I."/>
            <person name="Kim Y.M."/>
            <person name="Seo E."/>
            <person name="Kim K.T."/>
            <person name="Kim M.S."/>
            <person name="Lee J.M."/>
            <person name="Cheong K."/>
            <person name="Shin H.S."/>
            <person name="Kim S.B."/>
            <person name="Han K."/>
            <person name="Lee J."/>
            <person name="Park M."/>
            <person name="Lee H.A."/>
            <person name="Lee H.Y."/>
            <person name="Lee Y."/>
            <person name="Oh S."/>
            <person name="Lee J.H."/>
            <person name="Choi E."/>
            <person name="Choi E."/>
            <person name="Lee S.E."/>
            <person name="Jeon J."/>
            <person name="Kim H."/>
            <person name="Choi G."/>
            <person name="Song H."/>
            <person name="Lee J."/>
            <person name="Lee S.C."/>
            <person name="Kwon J.K."/>
            <person name="Lee H.Y."/>
            <person name="Koo N."/>
            <person name="Hong Y."/>
            <person name="Kim R.W."/>
            <person name="Kang W.H."/>
            <person name="Huh J.H."/>
            <person name="Kang B.C."/>
            <person name="Yang T.J."/>
            <person name="Lee Y.H."/>
            <person name="Bennetzen J.L."/>
            <person name="Choi D."/>
        </authorList>
    </citation>
    <scope>NUCLEOTIDE SEQUENCE [LARGE SCALE GENOMIC DNA]</scope>
    <source>
        <strain evidence="2">cv. CM334</strain>
    </source>
</reference>
<evidence type="ECO:0000313" key="2">
    <source>
        <dbReference type="Proteomes" id="UP000222542"/>
    </source>
</evidence>
<protein>
    <submittedName>
        <fullName evidence="1">Uncharacterized protein</fullName>
    </submittedName>
</protein>